<feature type="transmembrane region" description="Helical" evidence="1">
    <location>
        <begin position="43"/>
        <end position="64"/>
    </location>
</feature>
<dbReference type="EMBL" id="CP029479">
    <property type="protein sequence ID" value="AWM77663.1"/>
    <property type="molecule type" value="Genomic_DNA"/>
</dbReference>
<keyword evidence="1" id="KW-0812">Transmembrane</keyword>
<accession>A0A2Z3HMF5</accession>
<dbReference type="RefSeq" id="WP_110450230.1">
    <property type="nucleotide sequence ID" value="NZ_CP029479.1"/>
</dbReference>
<evidence type="ECO:0000313" key="2">
    <source>
        <dbReference type="EMBL" id="AWM77663.1"/>
    </source>
</evidence>
<protein>
    <recommendedName>
        <fullName evidence="4">DUF4013 domain-containing protein</fullName>
    </recommendedName>
</protein>
<sequence>MDLGKGRFRTRRVTVQVHEMTVFSAVDAAFEGFRVTWEKPKTLLIWTGFFLIVNLLMPLALFGLGLNTKVAELEAASGNPSQDPTAAMESLAALAPLYAVLIPVGLVVQAMIAAAVFRLVLDPEDSRIHPVQFGREEVHQIVLALAYTLLFLVAVVVAVLVGGVFAGVAAAVGASPLVGLLVSFALMGGLVYVAIRMSLGPVITFSEGRIALFDSWNLTRGLFWPILGAYVLAVIAIAVFYLLAMVLVAALGALISGGDIETVGRLMNPDMSSIQAFFSPGQVLMILFGAFMSAVYNAVMSAPAAVIYREIRARRAAA</sequence>
<feature type="transmembrane region" description="Helical" evidence="1">
    <location>
        <begin position="222"/>
        <end position="255"/>
    </location>
</feature>
<dbReference type="KEGG" id="phb:HYN04_07750"/>
<organism evidence="2 3">
    <name type="scientific">Phenylobacterium parvum</name>
    <dbReference type="NCBI Taxonomy" id="2201350"/>
    <lineage>
        <taxon>Bacteria</taxon>
        <taxon>Pseudomonadati</taxon>
        <taxon>Pseudomonadota</taxon>
        <taxon>Alphaproteobacteria</taxon>
        <taxon>Caulobacterales</taxon>
        <taxon>Caulobacteraceae</taxon>
        <taxon>Phenylobacterium</taxon>
    </lineage>
</organism>
<name>A0A2Z3HMF5_9CAUL</name>
<dbReference type="Proteomes" id="UP000247763">
    <property type="component" value="Chromosome"/>
</dbReference>
<feature type="transmembrane region" description="Helical" evidence="1">
    <location>
        <begin position="142"/>
        <end position="171"/>
    </location>
</feature>
<dbReference type="AlphaFoldDB" id="A0A2Z3HMF5"/>
<gene>
    <name evidence="2" type="ORF">HYN04_07750</name>
</gene>
<keyword evidence="1" id="KW-0472">Membrane</keyword>
<feature type="transmembrane region" description="Helical" evidence="1">
    <location>
        <begin position="97"/>
        <end position="121"/>
    </location>
</feature>
<evidence type="ECO:0008006" key="4">
    <source>
        <dbReference type="Google" id="ProtNLM"/>
    </source>
</evidence>
<feature type="transmembrane region" description="Helical" evidence="1">
    <location>
        <begin position="177"/>
        <end position="195"/>
    </location>
</feature>
<keyword evidence="1" id="KW-1133">Transmembrane helix</keyword>
<feature type="transmembrane region" description="Helical" evidence="1">
    <location>
        <begin position="283"/>
        <end position="308"/>
    </location>
</feature>
<keyword evidence="3" id="KW-1185">Reference proteome</keyword>
<evidence type="ECO:0000313" key="3">
    <source>
        <dbReference type="Proteomes" id="UP000247763"/>
    </source>
</evidence>
<dbReference type="OrthoDB" id="7617808at2"/>
<evidence type="ECO:0000256" key="1">
    <source>
        <dbReference type="SAM" id="Phobius"/>
    </source>
</evidence>
<proteinExistence type="predicted"/>
<reference evidence="3" key="1">
    <citation type="submission" date="2018-05" db="EMBL/GenBank/DDBJ databases">
        <title>Genome sequencing of Phenylobacterium sp. HYN0004.</title>
        <authorList>
            <person name="Yi H."/>
            <person name="Baek C."/>
        </authorList>
    </citation>
    <scope>NUCLEOTIDE SEQUENCE [LARGE SCALE GENOMIC DNA]</scope>
    <source>
        <strain evidence="3">HYN0004</strain>
    </source>
</reference>